<gene>
    <name evidence="2" type="ORF">ATL42_2385</name>
</gene>
<accession>A0A2A9E839</accession>
<name>A0A2A9E839_9MICO</name>
<evidence type="ECO:0000256" key="1">
    <source>
        <dbReference type="SAM" id="SignalP"/>
    </source>
</evidence>
<proteinExistence type="predicted"/>
<dbReference type="NCBIfam" id="NF012211">
    <property type="entry name" value="tand_rpt_95"/>
    <property type="match status" value="3"/>
</dbReference>
<evidence type="ECO:0000313" key="2">
    <source>
        <dbReference type="EMBL" id="PFG34475.1"/>
    </source>
</evidence>
<feature type="chain" id="PRO_5013264633" evidence="1">
    <location>
        <begin position="37"/>
        <end position="333"/>
    </location>
</feature>
<keyword evidence="3" id="KW-1185">Reference proteome</keyword>
<protein>
    <submittedName>
        <fullName evidence="2">Titin</fullName>
    </submittedName>
</protein>
<dbReference type="AlphaFoldDB" id="A0A2A9E839"/>
<comment type="caution">
    <text evidence="2">The sequence shown here is derived from an EMBL/GenBank/DDBJ whole genome shotgun (WGS) entry which is preliminary data.</text>
</comment>
<organism evidence="2 3">
    <name type="scientific">Sanguibacter antarcticus</name>
    <dbReference type="NCBI Taxonomy" id="372484"/>
    <lineage>
        <taxon>Bacteria</taxon>
        <taxon>Bacillati</taxon>
        <taxon>Actinomycetota</taxon>
        <taxon>Actinomycetes</taxon>
        <taxon>Micrococcales</taxon>
        <taxon>Sanguibacteraceae</taxon>
        <taxon>Sanguibacter</taxon>
    </lineage>
</organism>
<sequence length="333" mass="34098">MMTTKRTACPARRRSTVLGVVLAAALGLGVPAPASAAEPTPAVAVDDAYVTDLDRAIGSAAYKADVLANDIGYSSSTVEVVSGPTHGTASIFRSGGLVYVPEPGFNGSDSLTYRLVNGTVSSNVATISLTVRPASLSLVTERDSYTTPAGVPLVVDEPGLVGNDSSPEGLPLRAVLVRGSKNGKVVLSASGGGAFTYTPDVQYEIFQGLDSFSYALTDGLAFSAPVEVTLRVRGSGPVVKHDVHVLDEGTTLVAESVLANDRAPEGTSMTAATVTGTRHGTLSFAPDGTFTYVPDVGFTGTDLFVYQASDDLDVGNLGLVMLVVVPVADVPSG</sequence>
<reference evidence="2 3" key="1">
    <citation type="submission" date="2017-10" db="EMBL/GenBank/DDBJ databases">
        <title>Sequencing the genomes of 1000 actinobacteria strains.</title>
        <authorList>
            <person name="Klenk H.-P."/>
        </authorList>
    </citation>
    <scope>NUCLEOTIDE SEQUENCE [LARGE SCALE GENOMIC DNA]</scope>
    <source>
        <strain evidence="2 3">DSM 18966</strain>
    </source>
</reference>
<keyword evidence="1" id="KW-0732">Signal</keyword>
<dbReference type="Gene3D" id="2.60.40.3440">
    <property type="match status" value="3"/>
</dbReference>
<feature type="signal peptide" evidence="1">
    <location>
        <begin position="1"/>
        <end position="36"/>
    </location>
</feature>
<dbReference type="Pfam" id="PF17963">
    <property type="entry name" value="Big_9"/>
    <property type="match status" value="3"/>
</dbReference>
<dbReference type="OrthoDB" id="134475at2"/>
<dbReference type="EMBL" id="PDJG01000001">
    <property type="protein sequence ID" value="PFG34475.1"/>
    <property type="molecule type" value="Genomic_DNA"/>
</dbReference>
<evidence type="ECO:0000313" key="3">
    <source>
        <dbReference type="Proteomes" id="UP000225548"/>
    </source>
</evidence>
<dbReference type="Proteomes" id="UP000225548">
    <property type="component" value="Unassembled WGS sequence"/>
</dbReference>